<evidence type="ECO:0000256" key="1">
    <source>
        <dbReference type="ARBA" id="ARBA00023002"/>
    </source>
</evidence>
<dbReference type="EMBL" id="JBCGDC010000008">
    <property type="protein sequence ID" value="MFB6392356.1"/>
    <property type="molecule type" value="Genomic_DNA"/>
</dbReference>
<dbReference type="Gene3D" id="3.40.50.720">
    <property type="entry name" value="NAD(P)-binding Rossmann-like Domain"/>
    <property type="match status" value="1"/>
</dbReference>
<organism evidence="4 5">
    <name type="scientific">Polymorphospora lycopeni</name>
    <dbReference type="NCBI Taxonomy" id="3140240"/>
    <lineage>
        <taxon>Bacteria</taxon>
        <taxon>Bacillati</taxon>
        <taxon>Actinomycetota</taxon>
        <taxon>Actinomycetes</taxon>
        <taxon>Micromonosporales</taxon>
        <taxon>Micromonosporaceae</taxon>
        <taxon>Polymorphospora</taxon>
    </lineage>
</organism>
<dbReference type="RefSeq" id="WP_375733126.1">
    <property type="nucleotide sequence ID" value="NZ_JBCGDC010000008.1"/>
</dbReference>
<dbReference type="SUPFAM" id="SSF51735">
    <property type="entry name" value="NAD(P)-binding Rossmann-fold domains"/>
    <property type="match status" value="1"/>
</dbReference>
<evidence type="ECO:0000313" key="5">
    <source>
        <dbReference type="Proteomes" id="UP001582793"/>
    </source>
</evidence>
<dbReference type="InterPro" id="IPR050463">
    <property type="entry name" value="Gfo/Idh/MocA_oxidrdct_glycsds"/>
</dbReference>
<comment type="caution">
    <text evidence="4">The sequence shown here is derived from an EMBL/GenBank/DDBJ whole genome shotgun (WGS) entry which is preliminary data.</text>
</comment>
<name>A0ABV5CMV3_9ACTN</name>
<feature type="domain" description="Gfo/Idh/MocA-like oxidoreductase N-terminal" evidence="2">
    <location>
        <begin position="8"/>
        <end position="121"/>
    </location>
</feature>
<dbReference type="Gene3D" id="3.30.360.10">
    <property type="entry name" value="Dihydrodipicolinate Reductase, domain 2"/>
    <property type="match status" value="1"/>
</dbReference>
<dbReference type="SUPFAM" id="SSF55347">
    <property type="entry name" value="Glyceraldehyde-3-phosphate dehydrogenase-like, C-terminal domain"/>
    <property type="match status" value="1"/>
</dbReference>
<gene>
    <name evidence="4" type="ORF">AAFH96_04465</name>
</gene>
<dbReference type="PANTHER" id="PTHR43818:SF11">
    <property type="entry name" value="BCDNA.GH03377"/>
    <property type="match status" value="1"/>
</dbReference>
<keyword evidence="5" id="KW-1185">Reference proteome</keyword>
<sequence length="376" mass="38591">MTGHGPVGVAVVGCGTVSHQYLPTLITSPDLRVVACADLDLDRAGAVAARYGVPHATDVPTALHHPDVELVVNLTIPAAHDAVAGAAIAAGRHVYNEKPLSMDRESGGRLLAAAADAGVRVGGAPDTFLTAGTQAALAMLAEGAIGIPQTALLLLQSPGPESWHESPEFLYQRGAGPLFDLGPYYLTALASAFGPAGRVAAAGRRAFPHRTIGAGPRAGTSFPVEVPTHVTALVEFVAGQVATLVFSFDSPLSRAGFLEITGTTATLALPDPNGYDGQPRLRRATDDDWVPVPISGHRSGRGIGVVEMARAIRLDRPHRASGEQALHVLDLMMAIAEAADTGGFVTVKSSFTPAAPLPSGWDPTVATTAATSAGPT</sequence>
<keyword evidence="1" id="KW-0560">Oxidoreductase</keyword>
<reference evidence="4 5" key="1">
    <citation type="submission" date="2024-04" db="EMBL/GenBank/DDBJ databases">
        <title>Polymorphospora sp. isolated from Baiyangdian Lake in Xiong'an New Area.</title>
        <authorList>
            <person name="Zhang X."/>
            <person name="Liu J."/>
        </authorList>
    </citation>
    <scope>NUCLEOTIDE SEQUENCE [LARGE SCALE GENOMIC DNA]</scope>
    <source>
        <strain evidence="4 5">2-325</strain>
    </source>
</reference>
<dbReference type="Pfam" id="PF22725">
    <property type="entry name" value="GFO_IDH_MocA_C3"/>
    <property type="match status" value="1"/>
</dbReference>
<evidence type="ECO:0000259" key="2">
    <source>
        <dbReference type="Pfam" id="PF01408"/>
    </source>
</evidence>
<dbReference type="PANTHER" id="PTHR43818">
    <property type="entry name" value="BCDNA.GH03377"/>
    <property type="match status" value="1"/>
</dbReference>
<feature type="domain" description="GFO/IDH/MocA-like oxidoreductase" evidence="3">
    <location>
        <begin position="134"/>
        <end position="267"/>
    </location>
</feature>
<dbReference type="InterPro" id="IPR000683">
    <property type="entry name" value="Gfo/Idh/MocA-like_OxRdtase_N"/>
</dbReference>
<dbReference type="Pfam" id="PF01408">
    <property type="entry name" value="GFO_IDH_MocA"/>
    <property type="match status" value="1"/>
</dbReference>
<accession>A0ABV5CMV3</accession>
<dbReference type="InterPro" id="IPR055170">
    <property type="entry name" value="GFO_IDH_MocA-like_dom"/>
</dbReference>
<dbReference type="InterPro" id="IPR036291">
    <property type="entry name" value="NAD(P)-bd_dom_sf"/>
</dbReference>
<dbReference type="Proteomes" id="UP001582793">
    <property type="component" value="Unassembled WGS sequence"/>
</dbReference>
<proteinExistence type="predicted"/>
<evidence type="ECO:0000313" key="4">
    <source>
        <dbReference type="EMBL" id="MFB6392356.1"/>
    </source>
</evidence>
<protein>
    <submittedName>
        <fullName evidence="4">Gfo/Idh/MocA family oxidoreductase</fullName>
    </submittedName>
</protein>
<evidence type="ECO:0000259" key="3">
    <source>
        <dbReference type="Pfam" id="PF22725"/>
    </source>
</evidence>